<evidence type="ECO:0000313" key="2">
    <source>
        <dbReference type="Proteomes" id="UP001293593"/>
    </source>
</evidence>
<evidence type="ECO:0000313" key="1">
    <source>
        <dbReference type="EMBL" id="KAK4264775.1"/>
    </source>
</evidence>
<proteinExistence type="predicted"/>
<sequence length="263" mass="30032">MGSLEEDELVRMVRDFIESESPSPTNSSSSNCHALSHRTQYLILQDVLRSETSSEAKVLKHVLKHMKGRRDTKRSTNLRKWLVKNLKIDGLHASLCQTSWSTSLGCPAGEYEFIEVMNEDGNGRTERLIVDIDFRSQFELARPTQYYREMIDSVPVIFVGNEDRLSKIISLLCSAAKQSLRQRGLHVPPWRTTSYMQSKWLSENPRKDYDYNKVVARDHSDGSEIGKCWVPPMVKPKKMDLPSVAFSALSCQFSNMSFSCCNV</sequence>
<keyword evidence="2" id="KW-1185">Reference proteome</keyword>
<reference evidence="1" key="1">
    <citation type="submission" date="2023-10" db="EMBL/GenBank/DDBJ databases">
        <title>Chromosome-level genome of the transformable northern wattle, Acacia crassicarpa.</title>
        <authorList>
            <person name="Massaro I."/>
            <person name="Sinha N.R."/>
            <person name="Poethig S."/>
            <person name="Leichty A.R."/>
        </authorList>
    </citation>
    <scope>NUCLEOTIDE SEQUENCE</scope>
    <source>
        <strain evidence="1">Acra3RX</strain>
        <tissue evidence="1">Leaf</tissue>
    </source>
</reference>
<dbReference type="Proteomes" id="UP001293593">
    <property type="component" value="Unassembled WGS sequence"/>
</dbReference>
<gene>
    <name evidence="1" type="ORF">QN277_025905</name>
</gene>
<name>A0AAE1MH40_9FABA</name>
<dbReference type="EMBL" id="JAWXYG010000008">
    <property type="protein sequence ID" value="KAK4264775.1"/>
    <property type="molecule type" value="Genomic_DNA"/>
</dbReference>
<organism evidence="1 2">
    <name type="scientific">Acacia crassicarpa</name>
    <name type="common">northern wattle</name>
    <dbReference type="NCBI Taxonomy" id="499986"/>
    <lineage>
        <taxon>Eukaryota</taxon>
        <taxon>Viridiplantae</taxon>
        <taxon>Streptophyta</taxon>
        <taxon>Embryophyta</taxon>
        <taxon>Tracheophyta</taxon>
        <taxon>Spermatophyta</taxon>
        <taxon>Magnoliopsida</taxon>
        <taxon>eudicotyledons</taxon>
        <taxon>Gunneridae</taxon>
        <taxon>Pentapetalae</taxon>
        <taxon>rosids</taxon>
        <taxon>fabids</taxon>
        <taxon>Fabales</taxon>
        <taxon>Fabaceae</taxon>
        <taxon>Caesalpinioideae</taxon>
        <taxon>mimosoid clade</taxon>
        <taxon>Acacieae</taxon>
        <taxon>Acacia</taxon>
    </lineage>
</organism>
<dbReference type="Pfam" id="PF04720">
    <property type="entry name" value="PDDEXK_6"/>
    <property type="match status" value="1"/>
</dbReference>
<dbReference type="InterPro" id="IPR006502">
    <property type="entry name" value="PDDEXK-like"/>
</dbReference>
<dbReference type="NCBIfam" id="TIGR01615">
    <property type="entry name" value="A_thal_3542"/>
    <property type="match status" value="1"/>
</dbReference>
<dbReference type="PANTHER" id="PTHR31579:SF34">
    <property type="entry name" value="T14N5.3 PROTEIN"/>
    <property type="match status" value="1"/>
</dbReference>
<protein>
    <submittedName>
        <fullName evidence="1">Uncharacterized protein</fullName>
    </submittedName>
</protein>
<accession>A0AAE1MH40</accession>
<dbReference type="PANTHER" id="PTHR31579">
    <property type="entry name" value="OS03G0796600 PROTEIN"/>
    <property type="match status" value="1"/>
</dbReference>
<comment type="caution">
    <text evidence="1">The sequence shown here is derived from an EMBL/GenBank/DDBJ whole genome shotgun (WGS) entry which is preliminary data.</text>
</comment>
<dbReference type="AlphaFoldDB" id="A0AAE1MH40"/>